<dbReference type="Gene3D" id="3.50.50.60">
    <property type="entry name" value="FAD/NAD(P)-binding domain"/>
    <property type="match status" value="2"/>
</dbReference>
<evidence type="ECO:0000259" key="6">
    <source>
        <dbReference type="Pfam" id="PF07992"/>
    </source>
</evidence>
<feature type="compositionally biased region" description="Low complexity" evidence="5">
    <location>
        <begin position="57"/>
        <end position="89"/>
    </location>
</feature>
<evidence type="ECO:0000256" key="1">
    <source>
        <dbReference type="ARBA" id="ARBA00001974"/>
    </source>
</evidence>
<dbReference type="EMBL" id="DYUK01000004">
    <property type="protein sequence ID" value="HJG78801.1"/>
    <property type="molecule type" value="Genomic_DNA"/>
</dbReference>
<keyword evidence="4" id="KW-0560">Oxidoreductase</keyword>
<evidence type="ECO:0000313" key="8">
    <source>
        <dbReference type="Proteomes" id="UP000784435"/>
    </source>
</evidence>
<evidence type="ECO:0000256" key="5">
    <source>
        <dbReference type="SAM" id="MobiDB-lite"/>
    </source>
</evidence>
<dbReference type="PANTHER" id="PTHR43557">
    <property type="entry name" value="APOPTOSIS-INDUCING FACTOR 1"/>
    <property type="match status" value="1"/>
</dbReference>
<sequence>LLHLAGPEGEAVDRTLVDKAIMTGRITPERAQSMRPPLEGLETRMDTLAAIAAQSDTPTAEAVPATAADSEVSAASGTASAEAAPASAPSLRLTLGSGEEIEASGLIVATGSMPRTVDVPGHAQWARAGRLTTLHAVADALAIRTLLADAAEGPDAPDTTGARVLVSGAGLVGSEAATLLSEAGHTVTLVAPSTPPGESALGRTLAARLAEIHTEAVDTRFGARLVRLEELPDAAPDGGPAREVTEAAAPGQADTAPGSTASAPGLAVLSDGTTVEADLVIIAHGATPHVPRGVGGEAGIPVDDHLRVRGRPGILAAGAVALFTGGDGRTAYRIDHWDDAEAQGAHAARTLLHDRGQGEDPGPYRPTAPWSARIHGRQLAGFGHRLPGAQERIVSEDPLLVEFVDDAGDACAVLGLDAGRMLRDLGRSLRG</sequence>
<dbReference type="GO" id="GO:0016651">
    <property type="term" value="F:oxidoreductase activity, acting on NAD(P)H"/>
    <property type="evidence" value="ECO:0007669"/>
    <property type="project" value="TreeGrafter"/>
</dbReference>
<dbReference type="Proteomes" id="UP000784435">
    <property type="component" value="Unassembled WGS sequence"/>
</dbReference>
<comment type="caution">
    <text evidence="7">The sequence shown here is derived from an EMBL/GenBank/DDBJ whole genome shotgun (WGS) entry which is preliminary data.</text>
</comment>
<organism evidence="7 8">
    <name type="scientific">Brevibacterium senegalense</name>
    <dbReference type="NCBI Taxonomy" id="1033736"/>
    <lineage>
        <taxon>Bacteria</taxon>
        <taxon>Bacillati</taxon>
        <taxon>Actinomycetota</taxon>
        <taxon>Actinomycetes</taxon>
        <taxon>Micrococcales</taxon>
        <taxon>Brevibacteriaceae</taxon>
        <taxon>Brevibacterium</taxon>
    </lineage>
</organism>
<gene>
    <name evidence="7" type="ORF">K8V08_00125</name>
</gene>
<proteinExistence type="predicted"/>
<dbReference type="Pfam" id="PF07992">
    <property type="entry name" value="Pyr_redox_2"/>
    <property type="match status" value="1"/>
</dbReference>
<dbReference type="SUPFAM" id="SSF51905">
    <property type="entry name" value="FAD/NAD(P)-binding domain"/>
    <property type="match status" value="1"/>
</dbReference>
<feature type="domain" description="FAD/NAD(P)-binding" evidence="6">
    <location>
        <begin position="95"/>
        <end position="344"/>
    </location>
</feature>
<comment type="cofactor">
    <cofactor evidence="1">
        <name>FAD</name>
        <dbReference type="ChEBI" id="CHEBI:57692"/>
    </cofactor>
</comment>
<feature type="region of interest" description="Disordered" evidence="5">
    <location>
        <begin position="232"/>
        <end position="264"/>
    </location>
</feature>
<dbReference type="GO" id="GO:0005737">
    <property type="term" value="C:cytoplasm"/>
    <property type="evidence" value="ECO:0007669"/>
    <property type="project" value="TreeGrafter"/>
</dbReference>
<name>A0A921MCA7_9MICO</name>
<dbReference type="AlphaFoldDB" id="A0A921MCA7"/>
<evidence type="ECO:0000256" key="4">
    <source>
        <dbReference type="ARBA" id="ARBA00023002"/>
    </source>
</evidence>
<keyword evidence="3" id="KW-0274">FAD</keyword>
<evidence type="ECO:0000313" key="7">
    <source>
        <dbReference type="EMBL" id="HJG78801.1"/>
    </source>
</evidence>
<evidence type="ECO:0000256" key="3">
    <source>
        <dbReference type="ARBA" id="ARBA00022827"/>
    </source>
</evidence>
<dbReference type="PRINTS" id="PR00368">
    <property type="entry name" value="FADPNR"/>
</dbReference>
<accession>A0A921MCA7</accession>
<dbReference type="InterPro" id="IPR050446">
    <property type="entry name" value="FAD-oxidoreductase/Apoptosis"/>
</dbReference>
<feature type="non-terminal residue" evidence="7">
    <location>
        <position position="1"/>
    </location>
</feature>
<dbReference type="PANTHER" id="PTHR43557:SF2">
    <property type="entry name" value="RIESKE DOMAIN-CONTAINING PROTEIN-RELATED"/>
    <property type="match status" value="1"/>
</dbReference>
<keyword evidence="2" id="KW-0285">Flavoprotein</keyword>
<reference evidence="7" key="1">
    <citation type="journal article" date="2021" name="PeerJ">
        <title>Extensive microbial diversity within the chicken gut microbiome revealed by metagenomics and culture.</title>
        <authorList>
            <person name="Gilroy R."/>
            <person name="Ravi A."/>
            <person name="Getino M."/>
            <person name="Pursley I."/>
            <person name="Horton D.L."/>
            <person name="Alikhan N.F."/>
            <person name="Baker D."/>
            <person name="Gharbi K."/>
            <person name="Hall N."/>
            <person name="Watson M."/>
            <person name="Adriaenssens E.M."/>
            <person name="Foster-Nyarko E."/>
            <person name="Jarju S."/>
            <person name="Secka A."/>
            <person name="Antonio M."/>
            <person name="Oren A."/>
            <person name="Chaudhuri R.R."/>
            <person name="La Ragione R."/>
            <person name="Hildebrand F."/>
            <person name="Pallen M.J."/>
        </authorList>
    </citation>
    <scope>NUCLEOTIDE SEQUENCE</scope>
    <source>
        <strain evidence="7">ChiGjej5B5-7349</strain>
    </source>
</reference>
<dbReference type="InterPro" id="IPR036188">
    <property type="entry name" value="FAD/NAD-bd_sf"/>
</dbReference>
<evidence type="ECO:0000256" key="2">
    <source>
        <dbReference type="ARBA" id="ARBA00022630"/>
    </source>
</evidence>
<feature type="region of interest" description="Disordered" evidence="5">
    <location>
        <begin position="55"/>
        <end position="89"/>
    </location>
</feature>
<reference evidence="7" key="2">
    <citation type="submission" date="2021-09" db="EMBL/GenBank/DDBJ databases">
        <authorList>
            <person name="Gilroy R."/>
        </authorList>
    </citation>
    <scope>NUCLEOTIDE SEQUENCE</scope>
    <source>
        <strain evidence="7">ChiGjej5B5-7349</strain>
    </source>
</reference>
<protein>
    <submittedName>
        <fullName evidence="7">NAD(P)/FAD-dependent oxidoreductase</fullName>
    </submittedName>
</protein>
<dbReference type="InterPro" id="IPR023753">
    <property type="entry name" value="FAD/NAD-binding_dom"/>
</dbReference>